<dbReference type="Gene3D" id="2.60.120.230">
    <property type="match status" value="1"/>
</dbReference>
<dbReference type="CDD" id="cd09631">
    <property type="entry name" value="DOMON_DOH"/>
    <property type="match status" value="1"/>
</dbReference>
<organism evidence="5 6">
    <name type="scientific">Pararge aegeria aegeria</name>
    <dbReference type="NCBI Taxonomy" id="348720"/>
    <lineage>
        <taxon>Eukaryota</taxon>
        <taxon>Metazoa</taxon>
        <taxon>Ecdysozoa</taxon>
        <taxon>Arthropoda</taxon>
        <taxon>Hexapoda</taxon>
        <taxon>Insecta</taxon>
        <taxon>Pterygota</taxon>
        <taxon>Neoptera</taxon>
        <taxon>Endopterygota</taxon>
        <taxon>Lepidoptera</taxon>
        <taxon>Glossata</taxon>
        <taxon>Ditrysia</taxon>
        <taxon>Papilionoidea</taxon>
        <taxon>Nymphalidae</taxon>
        <taxon>Satyrinae</taxon>
        <taxon>Satyrini</taxon>
        <taxon>Parargina</taxon>
        <taxon>Pararge</taxon>
    </lineage>
</organism>
<dbReference type="Pfam" id="PF03712">
    <property type="entry name" value="Cu2_monoox_C"/>
    <property type="match status" value="1"/>
</dbReference>
<dbReference type="PRINTS" id="PR00767">
    <property type="entry name" value="DBMONOXGNASE"/>
</dbReference>
<dbReference type="OrthoDB" id="10003276at2759"/>
<keyword evidence="6" id="KW-1185">Reference proteome</keyword>
<dbReference type="Pfam" id="PF01082">
    <property type="entry name" value="Cu2_monooxygen"/>
    <property type="match status" value="1"/>
</dbReference>
<dbReference type="GO" id="GO:0006589">
    <property type="term" value="P:octopamine biosynthetic process"/>
    <property type="evidence" value="ECO:0007669"/>
    <property type="project" value="TreeGrafter"/>
</dbReference>
<evidence type="ECO:0000256" key="1">
    <source>
        <dbReference type="ARBA" id="ARBA00010676"/>
    </source>
</evidence>
<dbReference type="Gene3D" id="2.60.40.1210">
    <property type="entry name" value="Cellobiose dehydrogenase, cytochrome domain"/>
    <property type="match status" value="1"/>
</dbReference>
<dbReference type="PANTHER" id="PTHR10157">
    <property type="entry name" value="DOPAMINE BETA HYDROXYLASE RELATED"/>
    <property type="match status" value="1"/>
</dbReference>
<dbReference type="InterPro" id="IPR024548">
    <property type="entry name" value="Cu2_monoox_C"/>
</dbReference>
<name>A0A8S4R0Q7_9NEOP</name>
<dbReference type="EMBL" id="CAKXAJ010024704">
    <property type="protein sequence ID" value="CAH2229224.1"/>
    <property type="molecule type" value="Genomic_DNA"/>
</dbReference>
<dbReference type="InterPro" id="IPR008977">
    <property type="entry name" value="PHM/PNGase_F_dom_sf"/>
</dbReference>
<dbReference type="Gene3D" id="2.60.120.310">
    <property type="entry name" value="Copper type II, ascorbate-dependent monooxygenase, N-terminal domain"/>
    <property type="match status" value="1"/>
</dbReference>
<dbReference type="InterPro" id="IPR045266">
    <property type="entry name" value="DOH_DOMON"/>
</dbReference>
<dbReference type="SUPFAM" id="SSF49742">
    <property type="entry name" value="PHM/PNGase F"/>
    <property type="match status" value="2"/>
</dbReference>
<dbReference type="InterPro" id="IPR005018">
    <property type="entry name" value="DOMON_domain"/>
</dbReference>
<dbReference type="GO" id="GO:0005507">
    <property type="term" value="F:copper ion binding"/>
    <property type="evidence" value="ECO:0007669"/>
    <property type="project" value="InterPro"/>
</dbReference>
<dbReference type="PROSITE" id="PS50836">
    <property type="entry name" value="DOMON"/>
    <property type="match status" value="1"/>
</dbReference>
<evidence type="ECO:0000313" key="5">
    <source>
        <dbReference type="EMBL" id="CAH2229224.1"/>
    </source>
</evidence>
<reference evidence="5" key="1">
    <citation type="submission" date="2022-03" db="EMBL/GenBank/DDBJ databases">
        <authorList>
            <person name="Lindestad O."/>
        </authorList>
    </citation>
    <scope>NUCLEOTIDE SEQUENCE</scope>
</reference>
<proteinExistence type="inferred from homology"/>
<dbReference type="InterPro" id="IPR028460">
    <property type="entry name" value="Tbh/DBH"/>
</dbReference>
<dbReference type="GO" id="GO:0030667">
    <property type="term" value="C:secretory granule membrane"/>
    <property type="evidence" value="ECO:0007669"/>
    <property type="project" value="TreeGrafter"/>
</dbReference>
<keyword evidence="2" id="KW-1015">Disulfide bond</keyword>
<protein>
    <submittedName>
        <fullName evidence="5">Jg2628 protein</fullName>
    </submittedName>
</protein>
<evidence type="ECO:0000259" key="4">
    <source>
        <dbReference type="PROSITE" id="PS50836"/>
    </source>
</evidence>
<dbReference type="PANTHER" id="PTHR10157:SF23">
    <property type="entry name" value="MOXD1 HOMOLOG 1"/>
    <property type="match status" value="1"/>
</dbReference>
<dbReference type="Proteomes" id="UP000838756">
    <property type="component" value="Unassembled WGS sequence"/>
</dbReference>
<evidence type="ECO:0000256" key="2">
    <source>
        <dbReference type="ARBA" id="ARBA00023157"/>
    </source>
</evidence>
<accession>A0A8S4R0Q7</accession>
<evidence type="ECO:0000256" key="3">
    <source>
        <dbReference type="ARBA" id="ARBA00023180"/>
    </source>
</evidence>
<dbReference type="GO" id="GO:0005615">
    <property type="term" value="C:extracellular space"/>
    <property type="evidence" value="ECO:0007669"/>
    <property type="project" value="TreeGrafter"/>
</dbReference>
<dbReference type="InterPro" id="IPR000323">
    <property type="entry name" value="Cu2_ascorb_mOase_N"/>
</dbReference>
<gene>
    <name evidence="5" type="primary">jg2628</name>
    <name evidence="5" type="ORF">PAEG_LOCUS8708</name>
</gene>
<dbReference type="SMART" id="SM00664">
    <property type="entry name" value="DoH"/>
    <property type="match status" value="1"/>
</dbReference>
<dbReference type="GO" id="GO:0004500">
    <property type="term" value="F:dopamine beta-monooxygenase activity"/>
    <property type="evidence" value="ECO:0007669"/>
    <property type="project" value="InterPro"/>
</dbReference>
<dbReference type="AlphaFoldDB" id="A0A8S4R0Q7"/>
<dbReference type="Pfam" id="PF03351">
    <property type="entry name" value="DOMON"/>
    <property type="match status" value="1"/>
</dbReference>
<comment type="similarity">
    <text evidence="1">Belongs to the copper type II ascorbate-dependent monooxygenase family.</text>
</comment>
<dbReference type="GO" id="GO:0042421">
    <property type="term" value="P:norepinephrine biosynthetic process"/>
    <property type="evidence" value="ECO:0007669"/>
    <property type="project" value="TreeGrafter"/>
</dbReference>
<keyword evidence="3" id="KW-0325">Glycoprotein</keyword>
<comment type="caution">
    <text evidence="5">The sequence shown here is derived from an EMBL/GenBank/DDBJ whole genome shotgun (WGS) entry which is preliminary data.</text>
</comment>
<dbReference type="FunFam" id="2.60.120.230:FF:000001">
    <property type="entry name" value="Monooxygenase, DBH-like 1"/>
    <property type="match status" value="1"/>
</dbReference>
<sequence length="785" mass="88952">MSDLVRPSAVASYHRTDKAAQRFSVPVRCCVETDLDAILPNRLTRSYVQIRLNKTKMHLQTVLILSAFFLCNAKLPRYKQHLNELSQNLTQNSQSLRLLQTERKNERTNRIVDQYRTRHRRESFNSRSYESGLIWAHTERLDESGDVILRWVNTDSSITFRLEARTRGYVGLGFNSARNMRKADLVVAWVDDRHGNAQILDCHGLAFEDRTVADEVQNYELISGFQNDTHTTVEFRRQLDTCDKQDTVIGEDTIQILWALGPEGSDGELPRHVQSGFRPLRLLQPLAKPDSIPLKYWDVRISNFTIPHVMATLFWCKVFKAPELTRKHHIVGYEPLIDSRPIRSGKPVIEKNSLSPVHHMVLYECAEDHDKRQWNEWTESEGFFGPNRPGELATCVTPIAAWAMGSKGEFLPENVGIPLGEKGGVSYYMLEVHYDNQELHQFLDNSGIRIHYTSSVRAHDAALLGAGVGVSALHVIPPKQLAYRTVGICSPECTNNTMPEEGINIVSVLLHAHGHARKISFKHIRGGEELPRISEENSYDARYQQSRIVPGGRRFLKGDSLITECTYDSSSRDKPILGGYSATQEMCLSFVLYYPRTELAGCYSMTPVLEFFEAFGVREFYGLSMMDVEKIFMSSGNLDGLPPELEANLREHSLEETIVQGDDQGVGLMKGLVIKEPPEFRNKTFMAHLNEMPWFEPLFTEQIEKTLSKGVHLTFCKKRDDSWGAPIQLQIYPNFTEITHNAASEKSCNYKSVRLPSMTTTGSSASTNTLTSAILAACLYIIVAR</sequence>
<dbReference type="InterPro" id="IPR014784">
    <property type="entry name" value="Cu2_ascorb_mOase-like_C"/>
</dbReference>
<dbReference type="InterPro" id="IPR000945">
    <property type="entry name" value="DBH-like"/>
</dbReference>
<evidence type="ECO:0000313" key="6">
    <source>
        <dbReference type="Proteomes" id="UP000838756"/>
    </source>
</evidence>
<dbReference type="InterPro" id="IPR036939">
    <property type="entry name" value="Cu2_ascorb_mOase_N_sf"/>
</dbReference>
<dbReference type="GO" id="GO:0042420">
    <property type="term" value="P:dopamine catabolic process"/>
    <property type="evidence" value="ECO:0007669"/>
    <property type="project" value="TreeGrafter"/>
</dbReference>
<feature type="domain" description="DOMON" evidence="4">
    <location>
        <begin position="145"/>
        <end position="261"/>
    </location>
</feature>